<reference evidence="3 4" key="1">
    <citation type="journal article" date="2007" name="Proc. Natl. Acad. Sci. U.S.A.">
        <title>The tiny eukaryote Ostreococcus provides genomic insights into the paradox of plankton speciation.</title>
        <authorList>
            <person name="Palenik B."/>
            <person name="Grimwood J."/>
            <person name="Aerts A."/>
            <person name="Rouze P."/>
            <person name="Salamov A."/>
            <person name="Putnam N."/>
            <person name="Dupont C."/>
            <person name="Jorgensen R."/>
            <person name="Derelle E."/>
            <person name="Rombauts S."/>
            <person name="Zhou K."/>
            <person name="Otillar R."/>
            <person name="Merchant S.S."/>
            <person name="Podell S."/>
            <person name="Gaasterland T."/>
            <person name="Napoli C."/>
            <person name="Gendler K."/>
            <person name="Manuell A."/>
            <person name="Tai V."/>
            <person name="Vallon O."/>
            <person name="Piganeau G."/>
            <person name="Jancek S."/>
            <person name="Heijde M."/>
            <person name="Jabbari K."/>
            <person name="Bowler C."/>
            <person name="Lohr M."/>
            <person name="Robbens S."/>
            <person name="Werner G."/>
            <person name="Dubchak I."/>
            <person name="Pazour G.J."/>
            <person name="Ren Q."/>
            <person name="Paulsen I."/>
            <person name="Delwiche C."/>
            <person name="Schmutz J."/>
            <person name="Rokhsar D."/>
            <person name="Van de Peer Y."/>
            <person name="Moreau H."/>
            <person name="Grigoriev I.V."/>
        </authorList>
    </citation>
    <scope>NUCLEOTIDE SEQUENCE [LARGE SCALE GENOMIC DNA]</scope>
    <source>
        <strain evidence="3 4">CCE9901</strain>
    </source>
</reference>
<evidence type="ECO:0000256" key="2">
    <source>
        <dbReference type="SAM" id="MobiDB-lite"/>
    </source>
</evidence>
<feature type="region of interest" description="Disordered" evidence="2">
    <location>
        <begin position="621"/>
        <end position="642"/>
    </location>
</feature>
<dbReference type="EMBL" id="CP000596">
    <property type="protein sequence ID" value="ABP00261.1"/>
    <property type="molecule type" value="Genomic_DNA"/>
</dbReference>
<gene>
    <name evidence="3" type="ORF">OSTLU_28003</name>
</gene>
<dbReference type="Gramene" id="ABP00261">
    <property type="protein sequence ID" value="ABP00261"/>
    <property type="gene ID" value="OSTLU_28003"/>
</dbReference>
<accession>A4S8X8</accession>
<dbReference type="GeneID" id="5006127"/>
<protein>
    <submittedName>
        <fullName evidence="3">Uncharacterized protein</fullName>
    </submittedName>
</protein>
<keyword evidence="4" id="KW-1185">Reference proteome</keyword>
<dbReference type="RefSeq" id="XP_001421967.1">
    <property type="nucleotide sequence ID" value="XM_001421930.1"/>
</dbReference>
<dbReference type="KEGG" id="olu:OSTLU_28003"/>
<sequence>MSALERALERARALNVDLVELAARIERDGSGATASASAREGTLLDALDALARGERALGEGDHDRAVTAYDECLKKCVKAWMNGRAEVSALVANACGMLEGGTTAKRGECAVVAYRACAGTALSGRAVARLRSGRWCEALRDAEAALDCAPDGAKMHERMGIVLKETEAAGDLAEEYAKTAETLKGKQMNGSIRSEDFEGDSADELTAVTARPSASKCIEEEDWVRARQSMLYGSGVLFAGRDDERMYRDRILFLERAKTIFVMKNMESQKASTSPEADAGADEKQVDQSKVTWLDNAFLLAGFDNLSAYDRSCVCLTIGNVFSWVGHFGGASELYSCGLNVIANSAEDEVSDALDALEPILATNRVLCQLRNDQSTKAWKNVRKLMRDSKLREFAAGFLRIAEVACSRQEWDTAEQSFRIAGRLGAEFQVRHKVVMSRRTALDAKPAMVDVEQLEELDKVQEGTAMEFEETPRFATTPKQNSLNDKSMPEDFHEAAKEIVHDLQEAHSPATSQDSHSSQSKIFTSQGGARSFRLNEVLQDLDGAMSPTRKKRKTRADACSCTEVFSFLGWGSLDIKKSSADEDIFLAALLEAPPSDAANAQEAVDKMDIDDVDLDALVEATTPAPVEVEGTHKAPTTRRSRR</sequence>
<evidence type="ECO:0000313" key="4">
    <source>
        <dbReference type="Proteomes" id="UP000001568"/>
    </source>
</evidence>
<dbReference type="SUPFAM" id="SSF48452">
    <property type="entry name" value="TPR-like"/>
    <property type="match status" value="1"/>
</dbReference>
<feature type="region of interest" description="Disordered" evidence="2">
    <location>
        <begin position="505"/>
        <end position="526"/>
    </location>
</feature>
<evidence type="ECO:0000256" key="1">
    <source>
        <dbReference type="SAM" id="Coils"/>
    </source>
</evidence>
<dbReference type="HOGENOM" id="CLU_426668_0_0_1"/>
<feature type="compositionally biased region" description="Polar residues" evidence="2">
    <location>
        <begin position="509"/>
        <end position="526"/>
    </location>
</feature>
<organism evidence="3 4">
    <name type="scientific">Ostreococcus lucimarinus (strain CCE9901)</name>
    <dbReference type="NCBI Taxonomy" id="436017"/>
    <lineage>
        <taxon>Eukaryota</taxon>
        <taxon>Viridiplantae</taxon>
        <taxon>Chlorophyta</taxon>
        <taxon>Mamiellophyceae</taxon>
        <taxon>Mamiellales</taxon>
        <taxon>Bathycoccaceae</taxon>
        <taxon>Ostreococcus</taxon>
    </lineage>
</organism>
<proteinExistence type="predicted"/>
<dbReference type="InterPro" id="IPR011990">
    <property type="entry name" value="TPR-like_helical_dom_sf"/>
</dbReference>
<name>A4S8X8_OSTLU</name>
<keyword evidence="1" id="KW-0175">Coiled coil</keyword>
<dbReference type="Gene3D" id="1.25.40.10">
    <property type="entry name" value="Tetratricopeptide repeat domain"/>
    <property type="match status" value="1"/>
</dbReference>
<dbReference type="OrthoDB" id="10410376at2759"/>
<dbReference type="AlphaFoldDB" id="A4S8X8"/>
<feature type="coiled-coil region" evidence="1">
    <location>
        <begin position="1"/>
        <end position="28"/>
    </location>
</feature>
<dbReference type="Proteomes" id="UP000001568">
    <property type="component" value="Chromosome 16"/>
</dbReference>
<evidence type="ECO:0000313" key="3">
    <source>
        <dbReference type="EMBL" id="ABP00261.1"/>
    </source>
</evidence>